<keyword evidence="3" id="KW-1185">Reference proteome</keyword>
<feature type="non-terminal residue" evidence="2">
    <location>
        <position position="112"/>
    </location>
</feature>
<comment type="caution">
    <text evidence="2">The sequence shown here is derived from an EMBL/GenBank/DDBJ whole genome shotgun (WGS) entry which is preliminary data.</text>
</comment>
<dbReference type="InterPro" id="IPR012337">
    <property type="entry name" value="RNaseH-like_sf"/>
</dbReference>
<dbReference type="SUPFAM" id="SSF53098">
    <property type="entry name" value="Ribonuclease H-like"/>
    <property type="match status" value="1"/>
</dbReference>
<reference evidence="2 3" key="1">
    <citation type="submission" date="2024-01" db="EMBL/GenBank/DDBJ databases">
        <title>Maribacter spp. originated from different algae showed divergent polysaccharides utilization ability.</title>
        <authorList>
            <person name="Wang H."/>
            <person name="Wu Y."/>
        </authorList>
    </citation>
    <scope>NUCLEOTIDE SEQUENCE [LARGE SCALE GENOMIC DNA]</scope>
    <source>
        <strain evidence="2 3">PR1</strain>
    </source>
</reference>
<dbReference type="RefSeq" id="WP_272652862.1">
    <property type="nucleotide sequence ID" value="NZ_JAZDDG010000010.1"/>
</dbReference>
<organism evidence="2 3">
    <name type="scientific">Maribacter cobaltidurans</name>
    <dbReference type="NCBI Taxonomy" id="1178778"/>
    <lineage>
        <taxon>Bacteria</taxon>
        <taxon>Pseudomonadati</taxon>
        <taxon>Bacteroidota</taxon>
        <taxon>Flavobacteriia</taxon>
        <taxon>Flavobacteriales</taxon>
        <taxon>Flavobacteriaceae</taxon>
        <taxon>Maribacter</taxon>
    </lineage>
</organism>
<dbReference type="Pfam" id="PF13276">
    <property type="entry name" value="HTH_21"/>
    <property type="match status" value="1"/>
</dbReference>
<dbReference type="PANTHER" id="PTHR46889">
    <property type="entry name" value="TRANSPOSASE INSF FOR INSERTION SEQUENCE IS3B-RELATED"/>
    <property type="match status" value="1"/>
</dbReference>
<proteinExistence type="predicted"/>
<dbReference type="InterPro" id="IPR050900">
    <property type="entry name" value="Transposase_IS3/IS150/IS904"/>
</dbReference>
<evidence type="ECO:0000313" key="3">
    <source>
        <dbReference type="Proteomes" id="UP001356308"/>
    </source>
</evidence>
<dbReference type="EMBL" id="JAZDDG010000010">
    <property type="protein sequence ID" value="MEE1978214.1"/>
    <property type="molecule type" value="Genomic_DNA"/>
</dbReference>
<evidence type="ECO:0000313" key="2">
    <source>
        <dbReference type="EMBL" id="MEE1978214.1"/>
    </source>
</evidence>
<dbReference type="Proteomes" id="UP001356308">
    <property type="component" value="Unassembled WGS sequence"/>
</dbReference>
<protein>
    <submittedName>
        <fullName evidence="2">IS3 family transposase</fullName>
    </submittedName>
</protein>
<gene>
    <name evidence="2" type="ORF">V1I91_19210</name>
</gene>
<evidence type="ECO:0000259" key="1">
    <source>
        <dbReference type="Pfam" id="PF13276"/>
    </source>
</evidence>
<dbReference type="PANTHER" id="PTHR46889:SF4">
    <property type="entry name" value="TRANSPOSASE INSO FOR INSERTION SEQUENCE ELEMENT IS911B-RELATED"/>
    <property type="match status" value="1"/>
</dbReference>
<sequence length="112" mass="13128">MENEALTVAIHGIFKDSFGSYGAPRIQDELLKRGYGASRPREARIVRANRLFAKRKRKFRVTTDSRHDYPIAPNILDRDFTVHRKNQVWVSDMTRIRTGEGWMYLTVIMDPF</sequence>
<feature type="domain" description="HTH-like" evidence="1">
    <location>
        <begin position="3"/>
        <end position="59"/>
    </location>
</feature>
<dbReference type="InterPro" id="IPR025948">
    <property type="entry name" value="HTH-like_dom"/>
</dbReference>
<name>A0ABU7IYZ7_9FLAO</name>
<accession>A0ABU7IYZ7</accession>